<dbReference type="Pfam" id="PF02319">
    <property type="entry name" value="WHD_E2F_TDP"/>
    <property type="match status" value="1"/>
</dbReference>
<evidence type="ECO:0000259" key="14">
    <source>
        <dbReference type="SMART" id="SM01138"/>
    </source>
</evidence>
<organism evidence="16 17">
    <name type="scientific">Psophocarpus tetragonolobus</name>
    <name type="common">Winged bean</name>
    <name type="synonym">Dolichos tetragonolobus</name>
    <dbReference type="NCBI Taxonomy" id="3891"/>
    <lineage>
        <taxon>Eukaryota</taxon>
        <taxon>Viridiplantae</taxon>
        <taxon>Streptophyta</taxon>
        <taxon>Embryophyta</taxon>
        <taxon>Tracheophyta</taxon>
        <taxon>Spermatophyta</taxon>
        <taxon>Magnoliopsida</taxon>
        <taxon>eudicotyledons</taxon>
        <taxon>Gunneridae</taxon>
        <taxon>Pentapetalae</taxon>
        <taxon>rosids</taxon>
        <taxon>fabids</taxon>
        <taxon>Fabales</taxon>
        <taxon>Fabaceae</taxon>
        <taxon>Papilionoideae</taxon>
        <taxon>50 kb inversion clade</taxon>
        <taxon>NPAAA clade</taxon>
        <taxon>indigoferoid/millettioid clade</taxon>
        <taxon>Phaseoleae</taxon>
        <taxon>Psophocarpus</taxon>
    </lineage>
</organism>
<evidence type="ECO:0000256" key="13">
    <source>
        <dbReference type="SAM" id="MobiDB-lite"/>
    </source>
</evidence>
<dbReference type="GO" id="GO:0070176">
    <property type="term" value="C:DRM complex"/>
    <property type="evidence" value="ECO:0007669"/>
    <property type="project" value="UniProtKB-ARBA"/>
</dbReference>
<feature type="region of interest" description="Disordered" evidence="13">
    <location>
        <begin position="102"/>
        <end position="141"/>
    </location>
</feature>
<keyword evidence="10" id="KW-0131">Cell cycle</keyword>
<dbReference type="SUPFAM" id="SSF46785">
    <property type="entry name" value="Winged helix' DNA-binding domain"/>
    <property type="match status" value="1"/>
</dbReference>
<evidence type="ECO:0000256" key="10">
    <source>
        <dbReference type="ARBA" id="ARBA00023306"/>
    </source>
</evidence>
<evidence type="ECO:0000256" key="6">
    <source>
        <dbReference type="ARBA" id="ARBA00023054"/>
    </source>
</evidence>
<feature type="region of interest" description="Disordered" evidence="13">
    <location>
        <begin position="378"/>
        <end position="433"/>
    </location>
</feature>
<evidence type="ECO:0000256" key="12">
    <source>
        <dbReference type="SAM" id="Coils"/>
    </source>
</evidence>
<evidence type="ECO:0000313" key="16">
    <source>
        <dbReference type="EMBL" id="KAK7405967.1"/>
    </source>
</evidence>
<dbReference type="FunFam" id="1.10.10.10:FF:000187">
    <property type="entry name" value="Transcription factor-like protein DPB"/>
    <property type="match status" value="1"/>
</dbReference>
<keyword evidence="8 11" id="KW-0804">Transcription</keyword>
<dbReference type="InterPro" id="IPR037241">
    <property type="entry name" value="E2F-DP_heterodim"/>
</dbReference>
<protein>
    <recommendedName>
        <fullName evidence="18">Transcription factor-like protein DPB</fullName>
    </recommendedName>
</protein>
<name>A0AAN9XRT4_PSOTE</name>
<dbReference type="InterPro" id="IPR003316">
    <property type="entry name" value="E2F_WHTH_DNA-bd_dom"/>
</dbReference>
<dbReference type="FunFam" id="1.20.140.80:FF:000002">
    <property type="entry name" value="Transcription factor-like protein DPB"/>
    <property type="match status" value="1"/>
</dbReference>
<comment type="similarity">
    <text evidence="3 11">Belongs to the E2F/DP family.</text>
</comment>
<dbReference type="GO" id="GO:0000981">
    <property type="term" value="F:DNA-binding transcription factor activity, RNA polymerase II-specific"/>
    <property type="evidence" value="ECO:0007669"/>
    <property type="project" value="TreeGrafter"/>
</dbReference>
<keyword evidence="6 12" id="KW-0175">Coiled coil</keyword>
<dbReference type="CDD" id="cd14458">
    <property type="entry name" value="DP_DD"/>
    <property type="match status" value="1"/>
</dbReference>
<evidence type="ECO:0000256" key="7">
    <source>
        <dbReference type="ARBA" id="ARBA00023125"/>
    </source>
</evidence>
<evidence type="ECO:0000256" key="4">
    <source>
        <dbReference type="ARBA" id="ARBA00022490"/>
    </source>
</evidence>
<dbReference type="InterPro" id="IPR015648">
    <property type="entry name" value="Transcrpt_fac_DP"/>
</dbReference>
<keyword evidence="5 11" id="KW-0805">Transcription regulation</keyword>
<dbReference type="SMART" id="SM01138">
    <property type="entry name" value="DP"/>
    <property type="match status" value="1"/>
</dbReference>
<evidence type="ECO:0000256" key="3">
    <source>
        <dbReference type="ARBA" id="ARBA00010940"/>
    </source>
</evidence>
<dbReference type="GO" id="GO:0051726">
    <property type="term" value="P:regulation of cell cycle"/>
    <property type="evidence" value="ECO:0007669"/>
    <property type="project" value="InterPro"/>
</dbReference>
<evidence type="ECO:0000256" key="1">
    <source>
        <dbReference type="ARBA" id="ARBA00004123"/>
    </source>
</evidence>
<accession>A0AAN9XRT4</accession>
<feature type="domain" description="Transcription factor DP C-terminal" evidence="14">
    <location>
        <begin position="271"/>
        <end position="431"/>
    </location>
</feature>
<evidence type="ECO:0000256" key="9">
    <source>
        <dbReference type="ARBA" id="ARBA00023242"/>
    </source>
</evidence>
<feature type="compositionally biased region" description="Pro residues" evidence="13">
    <location>
        <begin position="412"/>
        <end position="422"/>
    </location>
</feature>
<evidence type="ECO:0000256" key="5">
    <source>
        <dbReference type="ARBA" id="ARBA00023015"/>
    </source>
</evidence>
<feature type="region of interest" description="Disordered" evidence="13">
    <location>
        <begin position="158"/>
        <end position="184"/>
    </location>
</feature>
<dbReference type="Gene3D" id="1.20.140.80">
    <property type="entry name" value="Transcription factor DP"/>
    <property type="match status" value="1"/>
</dbReference>
<keyword evidence="9 11" id="KW-0539">Nucleus</keyword>
<dbReference type="GO" id="GO:0005737">
    <property type="term" value="C:cytoplasm"/>
    <property type="evidence" value="ECO:0007669"/>
    <property type="project" value="UniProtKB-SubCell"/>
</dbReference>
<sequence length="433" mass="48152">MRAGLLFRFGSVRFECMIKPNHARVLFLFSLAHANTYSCGPVASSSTIRSSLTLRSIVLNVFRMDLCGLESVDGLSYIRFIARFLGKHLTDMGTQPLQIFREEEEEEIPGRGTTISGQSMSTSRSVGSPSSRSEQTMATPASDSTFLRLNHLDIHGDDAGSQGAVASKKKKRGQRAVGGDKSGRGLRQFSMKVCEKVESKGRTTYNEVADELVAEFADPSNGVSTPDQQQYDEKNIRRRVYDALNVLMAMDIISKDKKEIQWKGLPRTSLSDIEELKTERLGLRNRIEKKSAYLQELEEQYVGLQKLIQRNEQLYSSGNAPNGGVSLPFILVQTRPHATVEVEISEDMQLVHFDFNSTPFELHDDNYVLKAMKFCERSQNDNTTDNPTDGGEGSSMSGLYHAQVPTSVSNPPNRPPSSPPLPGILKARVKNEH</sequence>
<reference evidence="16 17" key="1">
    <citation type="submission" date="2024-01" db="EMBL/GenBank/DDBJ databases">
        <title>The genomes of 5 underutilized Papilionoideae crops provide insights into root nodulation and disease resistanc.</title>
        <authorList>
            <person name="Jiang F."/>
        </authorList>
    </citation>
    <scope>NUCLEOTIDE SEQUENCE [LARGE SCALE GENOMIC DNA]</scope>
    <source>
        <strain evidence="16">DUOXIRENSHENG_FW03</strain>
        <tissue evidence="16">Leaves</tissue>
    </source>
</reference>
<dbReference type="GO" id="GO:0000977">
    <property type="term" value="F:RNA polymerase II transcription regulatory region sequence-specific DNA binding"/>
    <property type="evidence" value="ECO:0007669"/>
    <property type="project" value="TreeGrafter"/>
</dbReference>
<dbReference type="PANTHER" id="PTHR12548:SF9">
    <property type="entry name" value="TRANSCRIPTION FACTOR DP"/>
    <property type="match status" value="1"/>
</dbReference>
<dbReference type="Proteomes" id="UP001386955">
    <property type="component" value="Unassembled WGS sequence"/>
</dbReference>
<keyword evidence="7 11" id="KW-0238">DNA-binding</keyword>
<keyword evidence="17" id="KW-1185">Reference proteome</keyword>
<gene>
    <name evidence="16" type="ORF">VNO78_07579</name>
</gene>
<dbReference type="AlphaFoldDB" id="A0AAN9XRT4"/>
<evidence type="ECO:0000256" key="11">
    <source>
        <dbReference type="RuleBase" id="RU003796"/>
    </source>
</evidence>
<feature type="coiled-coil region" evidence="12">
    <location>
        <begin position="280"/>
        <end position="314"/>
    </location>
</feature>
<evidence type="ECO:0000256" key="8">
    <source>
        <dbReference type="ARBA" id="ARBA00023163"/>
    </source>
</evidence>
<evidence type="ECO:0008006" key="18">
    <source>
        <dbReference type="Google" id="ProtNLM"/>
    </source>
</evidence>
<dbReference type="Pfam" id="PF08781">
    <property type="entry name" value="DP"/>
    <property type="match status" value="1"/>
</dbReference>
<dbReference type="PANTHER" id="PTHR12548">
    <property type="entry name" value="TRANSCRIPTION FACTOR DP"/>
    <property type="match status" value="1"/>
</dbReference>
<comment type="caution">
    <text evidence="16">The sequence shown here is derived from an EMBL/GenBank/DDBJ whole genome shotgun (WGS) entry which is preliminary data.</text>
</comment>
<dbReference type="Gene3D" id="1.10.10.10">
    <property type="entry name" value="Winged helix-like DNA-binding domain superfamily/Winged helix DNA-binding domain"/>
    <property type="match status" value="1"/>
</dbReference>
<comment type="subcellular location">
    <subcellularLocation>
        <location evidence="2">Cytoplasm</location>
    </subcellularLocation>
    <subcellularLocation>
        <location evidence="1 11">Nucleus</location>
    </subcellularLocation>
</comment>
<dbReference type="InterPro" id="IPR014889">
    <property type="entry name" value="Transc_factor_DP_C"/>
</dbReference>
<feature type="domain" description="E2F/DP family winged-helix DNA-binding" evidence="15">
    <location>
        <begin position="181"/>
        <end position="264"/>
    </location>
</feature>
<dbReference type="InterPro" id="IPR036390">
    <property type="entry name" value="WH_DNA-bd_sf"/>
</dbReference>
<evidence type="ECO:0000259" key="15">
    <source>
        <dbReference type="SMART" id="SM01372"/>
    </source>
</evidence>
<evidence type="ECO:0000313" key="17">
    <source>
        <dbReference type="Proteomes" id="UP001386955"/>
    </source>
</evidence>
<dbReference type="InterPro" id="IPR036388">
    <property type="entry name" value="WH-like_DNA-bd_sf"/>
</dbReference>
<dbReference type="EMBL" id="JAYMYS010000002">
    <property type="protein sequence ID" value="KAK7405967.1"/>
    <property type="molecule type" value="Genomic_DNA"/>
</dbReference>
<evidence type="ECO:0000256" key="2">
    <source>
        <dbReference type="ARBA" id="ARBA00004496"/>
    </source>
</evidence>
<dbReference type="SUPFAM" id="SSF144074">
    <property type="entry name" value="E2F-DP heterodimerization region"/>
    <property type="match status" value="1"/>
</dbReference>
<dbReference type="SMART" id="SM01372">
    <property type="entry name" value="E2F_TDP"/>
    <property type="match status" value="1"/>
</dbReference>
<dbReference type="InterPro" id="IPR038168">
    <property type="entry name" value="TF_DP_C_sf"/>
</dbReference>
<proteinExistence type="inferred from homology"/>
<keyword evidence="4" id="KW-0963">Cytoplasm</keyword>
<feature type="compositionally biased region" description="Low complexity" evidence="13">
    <location>
        <begin position="119"/>
        <end position="133"/>
    </location>
</feature>